<sequence length="114" mass="12509">MQFGGGANAREARGAGQQGCHRERTPSPPPPSGPRPILEPKPRTSRADSSHGQRSQALYMQDNAYLRASGVDTRPQSLSLAATLAEAARRHQKLLDSQLLSEHRPWSSLFPSRR</sequence>
<evidence type="ECO:0000256" key="1">
    <source>
        <dbReference type="SAM" id="MobiDB-lite"/>
    </source>
</evidence>
<dbReference type="Proteomes" id="UP000800093">
    <property type="component" value="Unassembled WGS sequence"/>
</dbReference>
<comment type="caution">
    <text evidence="2">The sequence shown here is derived from an EMBL/GenBank/DDBJ whole genome shotgun (WGS) entry which is preliminary data.</text>
</comment>
<feature type="compositionally biased region" description="Pro residues" evidence="1">
    <location>
        <begin position="26"/>
        <end position="37"/>
    </location>
</feature>
<protein>
    <submittedName>
        <fullName evidence="2">Uncharacterized protein</fullName>
    </submittedName>
</protein>
<accession>A0A9P4KAG2</accession>
<organism evidence="2 3">
    <name type="scientific">Lojkania enalia</name>
    <dbReference type="NCBI Taxonomy" id="147567"/>
    <lineage>
        <taxon>Eukaryota</taxon>
        <taxon>Fungi</taxon>
        <taxon>Dikarya</taxon>
        <taxon>Ascomycota</taxon>
        <taxon>Pezizomycotina</taxon>
        <taxon>Dothideomycetes</taxon>
        <taxon>Pleosporomycetidae</taxon>
        <taxon>Pleosporales</taxon>
        <taxon>Pleosporales incertae sedis</taxon>
        <taxon>Lojkania</taxon>
    </lineage>
</organism>
<gene>
    <name evidence="2" type="ORF">CC78DRAFT_580806</name>
</gene>
<evidence type="ECO:0000313" key="3">
    <source>
        <dbReference type="Proteomes" id="UP000800093"/>
    </source>
</evidence>
<name>A0A9P4KAG2_9PLEO</name>
<feature type="compositionally biased region" description="Basic and acidic residues" evidence="1">
    <location>
        <begin position="38"/>
        <end position="51"/>
    </location>
</feature>
<keyword evidence="3" id="KW-1185">Reference proteome</keyword>
<proteinExistence type="predicted"/>
<evidence type="ECO:0000313" key="2">
    <source>
        <dbReference type="EMBL" id="KAF2264063.1"/>
    </source>
</evidence>
<dbReference type="AlphaFoldDB" id="A0A9P4KAG2"/>
<feature type="region of interest" description="Disordered" evidence="1">
    <location>
        <begin position="95"/>
        <end position="114"/>
    </location>
</feature>
<dbReference type="EMBL" id="ML986619">
    <property type="protein sequence ID" value="KAF2264063.1"/>
    <property type="molecule type" value="Genomic_DNA"/>
</dbReference>
<feature type="region of interest" description="Disordered" evidence="1">
    <location>
        <begin position="1"/>
        <end position="61"/>
    </location>
</feature>
<reference evidence="3" key="1">
    <citation type="journal article" date="2020" name="Stud. Mycol.">
        <title>101 Dothideomycetes genomes: A test case for predicting lifestyles and emergence of pathogens.</title>
        <authorList>
            <person name="Haridas S."/>
            <person name="Albert R."/>
            <person name="Binder M."/>
            <person name="Bloem J."/>
            <person name="LaButti K."/>
            <person name="Salamov A."/>
            <person name="Andreopoulos B."/>
            <person name="Baker S."/>
            <person name="Barry K."/>
            <person name="Bills G."/>
            <person name="Bluhm B."/>
            <person name="Cannon C."/>
            <person name="Castanera R."/>
            <person name="Culley D."/>
            <person name="Daum C."/>
            <person name="Ezra D."/>
            <person name="Gonzalez J."/>
            <person name="Henrissat B."/>
            <person name="Kuo A."/>
            <person name="Liang C."/>
            <person name="Lipzen A."/>
            <person name="Lutzoni F."/>
            <person name="Magnuson J."/>
            <person name="Mondo S."/>
            <person name="Nolan M."/>
            <person name="Ohm R."/>
            <person name="Pangilinan J."/>
            <person name="Park H.-J."/>
            <person name="Ramirez L."/>
            <person name="Alfaro M."/>
            <person name="Sun H."/>
            <person name="Tritt A."/>
            <person name="Yoshinaga Y."/>
            <person name="Zwiers L.-H."/>
            <person name="Turgeon B."/>
            <person name="Goodwin S."/>
            <person name="Spatafora J."/>
            <person name="Crous P."/>
            <person name="Grigoriev I."/>
        </authorList>
    </citation>
    <scope>NUCLEOTIDE SEQUENCE [LARGE SCALE GENOMIC DNA]</scope>
    <source>
        <strain evidence="3">CBS 304.66</strain>
    </source>
</reference>